<feature type="transmembrane region" description="Helical" evidence="8">
    <location>
        <begin position="192"/>
        <end position="212"/>
    </location>
</feature>
<feature type="transmembrane region" description="Helical" evidence="8">
    <location>
        <begin position="94"/>
        <end position="118"/>
    </location>
</feature>
<dbReference type="GO" id="GO:0005886">
    <property type="term" value="C:plasma membrane"/>
    <property type="evidence" value="ECO:0007669"/>
    <property type="project" value="UniProtKB-SubCell"/>
</dbReference>
<evidence type="ECO:0000256" key="6">
    <source>
        <dbReference type="ARBA" id="ARBA00022989"/>
    </source>
</evidence>
<evidence type="ECO:0000256" key="3">
    <source>
        <dbReference type="ARBA" id="ARBA00022676"/>
    </source>
</evidence>
<feature type="transmembrane region" description="Helical" evidence="8">
    <location>
        <begin position="151"/>
        <end position="172"/>
    </location>
</feature>
<dbReference type="GO" id="GO:0009103">
    <property type="term" value="P:lipopolysaccharide biosynthetic process"/>
    <property type="evidence" value="ECO:0007669"/>
    <property type="project" value="UniProtKB-ARBA"/>
</dbReference>
<feature type="transmembrane region" description="Helical" evidence="8">
    <location>
        <begin position="124"/>
        <end position="144"/>
    </location>
</feature>
<evidence type="ECO:0000313" key="9">
    <source>
        <dbReference type="EMBL" id="KKT60458.1"/>
    </source>
</evidence>
<gene>
    <name evidence="9" type="ORF">UW53_C0001G0108</name>
</gene>
<comment type="caution">
    <text evidence="9">The sequence shown here is derived from an EMBL/GenBank/DDBJ whole genome shotgun (WGS) entry which is preliminary data.</text>
</comment>
<dbReference type="GO" id="GO:0016763">
    <property type="term" value="F:pentosyltransferase activity"/>
    <property type="evidence" value="ECO:0007669"/>
    <property type="project" value="TreeGrafter"/>
</dbReference>
<evidence type="ECO:0000256" key="8">
    <source>
        <dbReference type="SAM" id="Phobius"/>
    </source>
</evidence>
<feature type="transmembrane region" description="Helical" evidence="8">
    <location>
        <begin position="62"/>
        <end position="82"/>
    </location>
</feature>
<evidence type="ECO:0000256" key="7">
    <source>
        <dbReference type="ARBA" id="ARBA00023136"/>
    </source>
</evidence>
<evidence type="ECO:0000313" key="10">
    <source>
        <dbReference type="Proteomes" id="UP000034087"/>
    </source>
</evidence>
<dbReference type="InterPro" id="IPR050297">
    <property type="entry name" value="LipidA_mod_glycosyltrf_83"/>
</dbReference>
<evidence type="ECO:0000256" key="1">
    <source>
        <dbReference type="ARBA" id="ARBA00004651"/>
    </source>
</evidence>
<reference evidence="9 10" key="1">
    <citation type="journal article" date="2015" name="Nature">
        <title>rRNA introns, odd ribosomes, and small enigmatic genomes across a large radiation of phyla.</title>
        <authorList>
            <person name="Brown C.T."/>
            <person name="Hug L.A."/>
            <person name="Thomas B.C."/>
            <person name="Sharon I."/>
            <person name="Castelle C.J."/>
            <person name="Singh A."/>
            <person name="Wilkins M.J."/>
            <person name="Williams K.H."/>
            <person name="Banfield J.F."/>
        </authorList>
    </citation>
    <scope>NUCLEOTIDE SEQUENCE [LARGE SCALE GENOMIC DNA]</scope>
</reference>
<evidence type="ECO:0000256" key="4">
    <source>
        <dbReference type="ARBA" id="ARBA00022679"/>
    </source>
</evidence>
<dbReference type="PANTHER" id="PTHR33908">
    <property type="entry name" value="MANNOSYLTRANSFERASE YKCB-RELATED"/>
    <property type="match status" value="1"/>
</dbReference>
<sequence length="416" mass="48290">MAFGVRFLYAVFVQLKFGSHGFLAYSDAMSFYLQGAENLINHHIFSLDTNPPYMPDAYRTPLYTFFVAFFLWLKSPFFFIILAQNIMAGFISVLIYRIGLLLNFSYGVSVFAAVLTSLEPASVYWNNLLMSDYLFAFLFIWSAYEFVNQRYYYFSVLIGLATLARPVSLYFFPVFLVAMVCREFNSASKLRLARGFVVTLLIFFTALFPWTLRNKIVFDTWQLSSASWYNVYTFLAQRFADSRGIALAQRIMPEGYPNPQTFAYDFANTAFYKQQFFKIAKEHPLAYFKFHLSSAWRSIWNNHYRYLVDYVIKPKFPTLLSGVYGGPIRMFVTTSSVIKFIIFGLFIFSYFDKRSRPWFGLFIVVMAINTLTLGSAAYLGADVSRYNIPLSPFVFLFAGAGFVAVINNIRFFYERR</sequence>
<organism evidence="9 10">
    <name type="scientific">Candidatus Giovannonibacteria bacterium GW2011_GWA1_44_25</name>
    <dbReference type="NCBI Taxonomy" id="1618645"/>
    <lineage>
        <taxon>Bacteria</taxon>
        <taxon>Candidatus Giovannoniibacteriota</taxon>
    </lineage>
</organism>
<accession>A0A0G1INE4</accession>
<dbReference type="Proteomes" id="UP000034087">
    <property type="component" value="Unassembled WGS sequence"/>
</dbReference>
<comment type="subcellular location">
    <subcellularLocation>
        <location evidence="1">Cell membrane</location>
        <topology evidence="1">Multi-pass membrane protein</topology>
    </subcellularLocation>
</comment>
<evidence type="ECO:0008006" key="11">
    <source>
        <dbReference type="Google" id="ProtNLM"/>
    </source>
</evidence>
<evidence type="ECO:0000256" key="5">
    <source>
        <dbReference type="ARBA" id="ARBA00022692"/>
    </source>
</evidence>
<feature type="transmembrane region" description="Helical" evidence="8">
    <location>
        <begin position="330"/>
        <end position="351"/>
    </location>
</feature>
<dbReference type="PANTHER" id="PTHR33908:SF11">
    <property type="entry name" value="MEMBRANE PROTEIN"/>
    <property type="match status" value="1"/>
</dbReference>
<name>A0A0G1INE4_9BACT</name>
<feature type="transmembrane region" description="Helical" evidence="8">
    <location>
        <begin position="357"/>
        <end position="381"/>
    </location>
</feature>
<keyword evidence="6 8" id="KW-1133">Transmembrane helix</keyword>
<protein>
    <recommendedName>
        <fullName evidence="11">Glycosyltransferase RgtA/B/C/D-like domain-containing protein</fullName>
    </recommendedName>
</protein>
<evidence type="ECO:0000256" key="2">
    <source>
        <dbReference type="ARBA" id="ARBA00022475"/>
    </source>
</evidence>
<keyword evidence="5 8" id="KW-0812">Transmembrane</keyword>
<keyword evidence="4" id="KW-0808">Transferase</keyword>
<keyword evidence="3" id="KW-0328">Glycosyltransferase</keyword>
<keyword evidence="2" id="KW-1003">Cell membrane</keyword>
<proteinExistence type="predicted"/>
<dbReference type="EMBL" id="LCIR01000001">
    <property type="protein sequence ID" value="KKT60458.1"/>
    <property type="molecule type" value="Genomic_DNA"/>
</dbReference>
<dbReference type="AlphaFoldDB" id="A0A0G1INE4"/>
<feature type="transmembrane region" description="Helical" evidence="8">
    <location>
        <begin position="393"/>
        <end position="413"/>
    </location>
</feature>
<keyword evidence="7 8" id="KW-0472">Membrane</keyword>